<feature type="compositionally biased region" description="Basic residues" evidence="1">
    <location>
        <begin position="435"/>
        <end position="448"/>
    </location>
</feature>
<dbReference type="PROSITE" id="PS50174">
    <property type="entry name" value="G_PATCH"/>
    <property type="match status" value="1"/>
</dbReference>
<dbReference type="InterPro" id="IPR001374">
    <property type="entry name" value="R3H_dom"/>
</dbReference>
<dbReference type="AlphaFoldDB" id="A0A9P7W672"/>
<dbReference type="GeneID" id="66102873"/>
<comment type="caution">
    <text evidence="4">The sequence shown here is derived from an EMBL/GenBank/DDBJ whole genome shotgun (WGS) entry which is preliminary data.</text>
</comment>
<feature type="compositionally biased region" description="Basic residues" evidence="1">
    <location>
        <begin position="95"/>
        <end position="105"/>
    </location>
</feature>
<feature type="compositionally biased region" description="Basic and acidic residues" evidence="1">
    <location>
        <begin position="869"/>
        <end position="881"/>
    </location>
</feature>
<feature type="region of interest" description="Disordered" evidence="1">
    <location>
        <begin position="860"/>
        <end position="881"/>
    </location>
</feature>
<dbReference type="Proteomes" id="UP000812287">
    <property type="component" value="Unassembled WGS sequence"/>
</dbReference>
<dbReference type="PANTHER" id="PTHR14195">
    <property type="entry name" value="G PATCH DOMAIN CONTAINING PROTEIN 2"/>
    <property type="match status" value="1"/>
</dbReference>
<keyword evidence="5" id="KW-1185">Reference proteome</keyword>
<feature type="domain" description="R3H" evidence="3">
    <location>
        <begin position="765"/>
        <end position="829"/>
    </location>
</feature>
<feature type="compositionally biased region" description="Basic residues" evidence="1">
    <location>
        <begin position="22"/>
        <end position="34"/>
    </location>
</feature>
<feature type="compositionally biased region" description="Basic and acidic residues" evidence="1">
    <location>
        <begin position="484"/>
        <end position="496"/>
    </location>
</feature>
<name>A0A9P7W672_9AGAR</name>
<evidence type="ECO:0000259" key="3">
    <source>
        <dbReference type="PROSITE" id="PS51061"/>
    </source>
</evidence>
<feature type="compositionally biased region" description="Basic and acidic residues" evidence="1">
    <location>
        <begin position="614"/>
        <end position="628"/>
    </location>
</feature>
<evidence type="ECO:0000313" key="4">
    <source>
        <dbReference type="EMBL" id="KAG7452907.1"/>
    </source>
</evidence>
<feature type="region of interest" description="Disordered" evidence="1">
    <location>
        <begin position="249"/>
        <end position="273"/>
    </location>
</feature>
<feature type="compositionally biased region" description="Acidic residues" evidence="1">
    <location>
        <begin position="558"/>
        <end position="575"/>
    </location>
</feature>
<feature type="domain" description="G-patch" evidence="2">
    <location>
        <begin position="885"/>
        <end position="929"/>
    </location>
</feature>
<proteinExistence type="predicted"/>
<dbReference type="RefSeq" id="XP_043046407.1">
    <property type="nucleotide sequence ID" value="XM_043180577.1"/>
</dbReference>
<dbReference type="SUPFAM" id="SSF82708">
    <property type="entry name" value="R3H domain"/>
    <property type="match status" value="1"/>
</dbReference>
<dbReference type="PROSITE" id="PS51061">
    <property type="entry name" value="R3H"/>
    <property type="match status" value="1"/>
</dbReference>
<gene>
    <name evidence="4" type="ORF">BT62DRAFT_34507</name>
</gene>
<evidence type="ECO:0000259" key="2">
    <source>
        <dbReference type="PROSITE" id="PS50174"/>
    </source>
</evidence>
<dbReference type="InterPro" id="IPR051189">
    <property type="entry name" value="Splicing_assoc_domain"/>
</dbReference>
<dbReference type="EMBL" id="MU250523">
    <property type="protein sequence ID" value="KAG7452907.1"/>
    <property type="molecule type" value="Genomic_DNA"/>
</dbReference>
<feature type="region of interest" description="Disordered" evidence="1">
    <location>
        <begin position="535"/>
        <end position="646"/>
    </location>
</feature>
<feature type="region of interest" description="Disordered" evidence="1">
    <location>
        <begin position="1"/>
        <end position="115"/>
    </location>
</feature>
<feature type="compositionally biased region" description="Low complexity" evidence="1">
    <location>
        <begin position="261"/>
        <end position="273"/>
    </location>
</feature>
<reference evidence="4" key="1">
    <citation type="submission" date="2020-11" db="EMBL/GenBank/DDBJ databases">
        <title>Adaptations for nitrogen fixation in a non-lichenized fungal sporocarp promotes dispersal by wood-feeding termites.</title>
        <authorList>
            <consortium name="DOE Joint Genome Institute"/>
            <person name="Koch R.A."/>
            <person name="Yoon G."/>
            <person name="Arayal U."/>
            <person name="Lail K."/>
            <person name="Amirebrahimi M."/>
            <person name="Labutti K."/>
            <person name="Lipzen A."/>
            <person name="Riley R."/>
            <person name="Barry K."/>
            <person name="Henrissat B."/>
            <person name="Grigoriev I.V."/>
            <person name="Herr J.R."/>
            <person name="Aime M.C."/>
        </authorList>
    </citation>
    <scope>NUCLEOTIDE SEQUENCE</scope>
    <source>
        <strain evidence="4">MCA 3950</strain>
    </source>
</reference>
<feature type="compositionally biased region" description="Polar residues" evidence="1">
    <location>
        <begin position="309"/>
        <end position="319"/>
    </location>
</feature>
<feature type="region of interest" description="Disordered" evidence="1">
    <location>
        <begin position="404"/>
        <end position="508"/>
    </location>
</feature>
<dbReference type="InterPro" id="IPR000467">
    <property type="entry name" value="G_patch_dom"/>
</dbReference>
<dbReference type="InterPro" id="IPR036867">
    <property type="entry name" value="R3H_dom_sf"/>
</dbReference>
<dbReference type="Pfam" id="PF01424">
    <property type="entry name" value="R3H"/>
    <property type="match status" value="1"/>
</dbReference>
<organism evidence="4 5">
    <name type="scientific">Guyanagaster necrorhizus</name>
    <dbReference type="NCBI Taxonomy" id="856835"/>
    <lineage>
        <taxon>Eukaryota</taxon>
        <taxon>Fungi</taxon>
        <taxon>Dikarya</taxon>
        <taxon>Basidiomycota</taxon>
        <taxon>Agaricomycotina</taxon>
        <taxon>Agaricomycetes</taxon>
        <taxon>Agaricomycetidae</taxon>
        <taxon>Agaricales</taxon>
        <taxon>Marasmiineae</taxon>
        <taxon>Physalacriaceae</taxon>
        <taxon>Guyanagaster</taxon>
    </lineage>
</organism>
<sequence>MQRGNNGARRARGQASPLNRGRGGRGRGGRGRGHGRGEFHPAAETDFVVQMYGENTIPAGYHTPRGQARRGIGSPPANYDSYFAPSSGYSSPRGRGGRGRGKKNRGGSDGPLSKLLYEDRPYLRPIKFVPSVNARVLFQEQEEILKPIVEDVGDEEKSHVPTAERVARIFSGVSKPPACIDDSGGDEDEGLEEIDFNDLAAFQQKVDMEAGSTTQLNRTEQVDGEEKFTGVFFDTATLKEVATSITELSASQDDVTKDNTAESAPPSDSAPVSVTSSIAVHIATETVVIEEASLPTEELSSESRPASAGSASIPTKVRSCSTPMDEDIIFLSTALTEKATASPPIQMSDDREPAKEQDELSLFFVDTTPAPIVASTSTSLHIPLSAAPEEKDDDDEIVYEAPLPRSGVATPVSSKPPTSTFPPLSFSYLPSPQKLARRPHPAHSKTKSQLRERRQAAWVRKRRGSGSLVALGANVAEAQPYGGKDPRQDERRRGDSDVDWGDDTDDEIDKVVIGVDGMDLDPELELDVEAMKRFASGLDGNFKTMDDIDDEERMKKEDEEDEDDESEDDDDEDEDSVRRAIEGEETMMLGDSDAEDEDLSPDSSFQKRLQWLREGFRSGKTENNRQVDGDDGSSDGEDKTWAEKDDDFIAHINDKLDENESTLTGRDRQKKKQVFNAIHNGSFDDLGWMPAKRKRDKCRDLPPELRDQWEKDRQKKAEYKREREQARLIQAADPVAAKKGGKKGRKAMLAAARLDPTIIAIPNRIIDMTTLVQQIRQFIANIDGPQSMSLPPTNKGTRKNVHKLALAFNLKSFSKGKGDARYTTMTKTTKTGVCVDEAEIARITRRGGDFGDEEFVNKKGKGKGKLVPKHKDGDEVGKEAPRIGESNIGFRMLASMGWSEGDHIGISGGLKDPVTAVIKTTKLGLGARK</sequence>
<evidence type="ECO:0008006" key="6">
    <source>
        <dbReference type="Google" id="ProtNLM"/>
    </source>
</evidence>
<dbReference type="Pfam" id="PF01585">
    <property type="entry name" value="G-patch"/>
    <property type="match status" value="1"/>
</dbReference>
<feature type="compositionally biased region" description="Low complexity" evidence="1">
    <location>
        <begin position="410"/>
        <end position="432"/>
    </location>
</feature>
<accession>A0A9P7W672</accession>
<dbReference type="GO" id="GO:0003676">
    <property type="term" value="F:nucleic acid binding"/>
    <property type="evidence" value="ECO:0007669"/>
    <property type="project" value="UniProtKB-UniRule"/>
</dbReference>
<feature type="compositionally biased region" description="Acidic residues" evidence="1">
    <location>
        <begin position="497"/>
        <end position="508"/>
    </location>
</feature>
<feature type="region of interest" description="Disordered" evidence="1">
    <location>
        <begin position="293"/>
        <end position="319"/>
    </location>
</feature>
<evidence type="ECO:0000256" key="1">
    <source>
        <dbReference type="SAM" id="MobiDB-lite"/>
    </source>
</evidence>
<dbReference type="Gene3D" id="3.30.1370.50">
    <property type="entry name" value="R3H-like domain"/>
    <property type="match status" value="1"/>
</dbReference>
<dbReference type="SMART" id="SM00443">
    <property type="entry name" value="G_patch"/>
    <property type="match status" value="1"/>
</dbReference>
<feature type="compositionally biased region" description="Basic and acidic residues" evidence="1">
    <location>
        <begin position="636"/>
        <end position="646"/>
    </location>
</feature>
<protein>
    <recommendedName>
        <fullName evidence="6">Protein SQS1</fullName>
    </recommendedName>
</protein>
<evidence type="ECO:0000313" key="5">
    <source>
        <dbReference type="Proteomes" id="UP000812287"/>
    </source>
</evidence>
<dbReference type="OrthoDB" id="21470at2759"/>